<dbReference type="GO" id="GO:0001725">
    <property type="term" value="C:stress fiber"/>
    <property type="evidence" value="ECO:0007669"/>
    <property type="project" value="TreeGrafter"/>
</dbReference>
<evidence type="ECO:0000256" key="4">
    <source>
        <dbReference type="PROSITE-ProRule" id="PRU00125"/>
    </source>
</evidence>
<keyword evidence="8" id="KW-1185">Reference proteome</keyword>
<dbReference type="GO" id="GO:0031941">
    <property type="term" value="C:filamentous actin"/>
    <property type="evidence" value="ECO:0007669"/>
    <property type="project" value="TreeGrafter"/>
</dbReference>
<evidence type="ECO:0000313" key="7">
    <source>
        <dbReference type="EMBL" id="CAG8755654.1"/>
    </source>
</evidence>
<dbReference type="Pfam" id="PF00412">
    <property type="entry name" value="LIM"/>
    <property type="match status" value="2"/>
</dbReference>
<evidence type="ECO:0000256" key="5">
    <source>
        <dbReference type="SAM" id="MobiDB-lite"/>
    </source>
</evidence>
<evidence type="ECO:0000313" key="8">
    <source>
        <dbReference type="Proteomes" id="UP000789508"/>
    </source>
</evidence>
<feature type="region of interest" description="Disordered" evidence="5">
    <location>
        <begin position="33"/>
        <end position="71"/>
    </location>
</feature>
<dbReference type="OrthoDB" id="1112565at2759"/>
<sequence length="212" mass="24169">PGILPQGNDNLKMNGAGFDNLIDDLIKEWDNMDTGSYSNQQNQQHYHAPSDVPTHSRSKSSTSNHSNSNYNNNNQVRMNICGYCNHTIDSSPMWALGRTWHPEHLLCAQCEKPIDPNIGHVERNNKIYCPSDFADLFLPKCRSCGLPVEREAVSASDGKLEGKWHVNCFGCHTCHKPFPDRSFYVFENAPYCKRHYHELNNSLCRNCDEPIE</sequence>
<feature type="compositionally biased region" description="Polar residues" evidence="5">
    <location>
        <begin position="33"/>
        <end position="45"/>
    </location>
</feature>
<dbReference type="GO" id="GO:0030036">
    <property type="term" value="P:actin cytoskeleton organization"/>
    <property type="evidence" value="ECO:0007669"/>
    <property type="project" value="TreeGrafter"/>
</dbReference>
<dbReference type="PANTHER" id="PTHR24214">
    <property type="entry name" value="PDZ AND LIM DOMAIN PROTEIN ZASP"/>
    <property type="match status" value="1"/>
</dbReference>
<keyword evidence="2 4" id="KW-0862">Zinc</keyword>
<dbReference type="GO" id="GO:0046872">
    <property type="term" value="F:metal ion binding"/>
    <property type="evidence" value="ECO:0007669"/>
    <property type="project" value="UniProtKB-KW"/>
</dbReference>
<proteinExistence type="predicted"/>
<dbReference type="SUPFAM" id="SSF57716">
    <property type="entry name" value="Glucocorticoid receptor-like (DNA-binding domain)"/>
    <property type="match status" value="3"/>
</dbReference>
<dbReference type="InterPro" id="IPR050604">
    <property type="entry name" value="PDZ-LIM_domain"/>
</dbReference>
<keyword evidence="3 4" id="KW-0440">LIM domain</keyword>
<feature type="domain" description="LIM zinc-binding" evidence="6">
    <location>
        <begin position="79"/>
        <end position="138"/>
    </location>
</feature>
<dbReference type="SMART" id="SM00132">
    <property type="entry name" value="LIM"/>
    <property type="match status" value="2"/>
</dbReference>
<evidence type="ECO:0000256" key="1">
    <source>
        <dbReference type="ARBA" id="ARBA00022723"/>
    </source>
</evidence>
<dbReference type="PANTHER" id="PTHR24214:SF38">
    <property type="entry name" value="PDZ AND LIM DOMAIN PROTEIN ZASP-RELATED"/>
    <property type="match status" value="1"/>
</dbReference>
<feature type="compositionally biased region" description="Low complexity" evidence="5">
    <location>
        <begin position="59"/>
        <end position="71"/>
    </location>
</feature>
<feature type="non-terminal residue" evidence="7">
    <location>
        <position position="212"/>
    </location>
</feature>
<evidence type="ECO:0000259" key="6">
    <source>
        <dbReference type="PROSITE" id="PS50023"/>
    </source>
</evidence>
<dbReference type="AlphaFoldDB" id="A0A9N9IYP4"/>
<evidence type="ECO:0000256" key="2">
    <source>
        <dbReference type="ARBA" id="ARBA00022833"/>
    </source>
</evidence>
<dbReference type="Proteomes" id="UP000789508">
    <property type="component" value="Unassembled WGS sequence"/>
</dbReference>
<feature type="non-terminal residue" evidence="7">
    <location>
        <position position="1"/>
    </location>
</feature>
<dbReference type="PROSITE" id="PS00478">
    <property type="entry name" value="LIM_DOMAIN_1"/>
    <property type="match status" value="1"/>
</dbReference>
<dbReference type="PROSITE" id="PS50023">
    <property type="entry name" value="LIM_DOMAIN_2"/>
    <property type="match status" value="2"/>
</dbReference>
<dbReference type="GO" id="GO:0051371">
    <property type="term" value="F:muscle alpha-actinin binding"/>
    <property type="evidence" value="ECO:0007669"/>
    <property type="project" value="TreeGrafter"/>
</dbReference>
<evidence type="ECO:0000256" key="3">
    <source>
        <dbReference type="ARBA" id="ARBA00023038"/>
    </source>
</evidence>
<gene>
    <name evidence="7" type="ORF">ALEPTO_LOCUS13471</name>
</gene>
<accession>A0A9N9IYP4</accession>
<keyword evidence="1 4" id="KW-0479">Metal-binding</keyword>
<reference evidence="7" key="1">
    <citation type="submission" date="2021-06" db="EMBL/GenBank/DDBJ databases">
        <authorList>
            <person name="Kallberg Y."/>
            <person name="Tangrot J."/>
            <person name="Rosling A."/>
        </authorList>
    </citation>
    <scope>NUCLEOTIDE SEQUENCE</scope>
    <source>
        <strain evidence="7">FL130A</strain>
    </source>
</reference>
<dbReference type="GO" id="GO:0003779">
    <property type="term" value="F:actin binding"/>
    <property type="evidence" value="ECO:0007669"/>
    <property type="project" value="TreeGrafter"/>
</dbReference>
<feature type="domain" description="LIM zinc-binding" evidence="6">
    <location>
        <begin position="139"/>
        <end position="202"/>
    </location>
</feature>
<dbReference type="Gene3D" id="2.10.110.10">
    <property type="entry name" value="Cysteine Rich Protein"/>
    <property type="match status" value="2"/>
</dbReference>
<organism evidence="7 8">
    <name type="scientific">Ambispora leptoticha</name>
    <dbReference type="NCBI Taxonomy" id="144679"/>
    <lineage>
        <taxon>Eukaryota</taxon>
        <taxon>Fungi</taxon>
        <taxon>Fungi incertae sedis</taxon>
        <taxon>Mucoromycota</taxon>
        <taxon>Glomeromycotina</taxon>
        <taxon>Glomeromycetes</taxon>
        <taxon>Archaeosporales</taxon>
        <taxon>Ambisporaceae</taxon>
        <taxon>Ambispora</taxon>
    </lineage>
</organism>
<dbReference type="EMBL" id="CAJVPS010043328">
    <property type="protein sequence ID" value="CAG8755654.1"/>
    <property type="molecule type" value="Genomic_DNA"/>
</dbReference>
<dbReference type="InterPro" id="IPR001781">
    <property type="entry name" value="Znf_LIM"/>
</dbReference>
<comment type="caution">
    <text evidence="7">The sequence shown here is derived from an EMBL/GenBank/DDBJ whole genome shotgun (WGS) entry which is preliminary data.</text>
</comment>
<name>A0A9N9IYP4_9GLOM</name>
<protein>
    <submittedName>
        <fullName evidence="7">8244_t:CDS:1</fullName>
    </submittedName>
</protein>